<feature type="compositionally biased region" description="Basic and acidic residues" evidence="1">
    <location>
        <begin position="190"/>
        <end position="201"/>
    </location>
</feature>
<dbReference type="InterPro" id="IPR027275">
    <property type="entry name" value="PRC-brl_dom"/>
</dbReference>
<dbReference type="Pfam" id="PF09557">
    <property type="entry name" value="DUF2382"/>
    <property type="match status" value="1"/>
</dbReference>
<evidence type="ECO:0000313" key="5">
    <source>
        <dbReference type="Proteomes" id="UP001596956"/>
    </source>
</evidence>
<accession>A0ABW3BCN0</accession>
<feature type="region of interest" description="Disordered" evidence="1">
    <location>
        <begin position="101"/>
        <end position="167"/>
    </location>
</feature>
<feature type="compositionally biased region" description="Low complexity" evidence="1">
    <location>
        <begin position="132"/>
        <end position="151"/>
    </location>
</feature>
<evidence type="ECO:0000256" key="1">
    <source>
        <dbReference type="SAM" id="MobiDB-lite"/>
    </source>
</evidence>
<feature type="compositionally biased region" description="Basic and acidic residues" evidence="1">
    <location>
        <begin position="112"/>
        <end position="128"/>
    </location>
</feature>
<feature type="region of interest" description="Disordered" evidence="1">
    <location>
        <begin position="243"/>
        <end position="270"/>
    </location>
</feature>
<organism evidence="4 5">
    <name type="scientific">Streptomonospora algeriensis</name>
    <dbReference type="NCBI Taxonomy" id="995084"/>
    <lineage>
        <taxon>Bacteria</taxon>
        <taxon>Bacillati</taxon>
        <taxon>Actinomycetota</taxon>
        <taxon>Actinomycetes</taxon>
        <taxon>Streptosporangiales</taxon>
        <taxon>Nocardiopsidaceae</taxon>
        <taxon>Streptomonospora</taxon>
    </lineage>
</organism>
<dbReference type="SUPFAM" id="SSF50346">
    <property type="entry name" value="PRC-barrel domain"/>
    <property type="match status" value="1"/>
</dbReference>
<keyword evidence="5" id="KW-1185">Reference proteome</keyword>
<proteinExistence type="predicted"/>
<dbReference type="InterPro" id="IPR019060">
    <property type="entry name" value="DUF2382"/>
</dbReference>
<dbReference type="Gene3D" id="3.90.50.10">
    <property type="entry name" value="Photosynthetic Reaction Center, subunit H, domain 2"/>
    <property type="match status" value="1"/>
</dbReference>
<dbReference type="Pfam" id="PF05239">
    <property type="entry name" value="PRC"/>
    <property type="match status" value="1"/>
</dbReference>
<sequence length="270" mass="30153">MTMHVEPGQLIGHRVLDNDGNSVGKIGQVFYDDDTDVAKWVTVRTGLFGNRESFVPLQGAGTVGDDVQVPYGKQEIKDAPHFDVGQHISEDEERQIYEHYNAPYPGVPEPRGSAEEMRTEEDQGRHEGSGAGATTSGTEAGAETGAGAEETSVTRSEEQVHVGAERTEGARVRLRKHVDTEEFQETVPVTHEEITVEREPVEGSEASDTRMEDEEQEITLHEERATVSKESVPVERVRVRKHDVTEEQQVRGERRKERVELEEEDGEQPE</sequence>
<dbReference type="InterPro" id="IPR052967">
    <property type="entry name" value="Stress_Response_Assoc"/>
</dbReference>
<dbReference type="PANTHER" id="PTHR38463">
    <property type="entry name" value="STRESS RESPONSE PROTEIN YSNF"/>
    <property type="match status" value="1"/>
</dbReference>
<feature type="region of interest" description="Disordered" evidence="1">
    <location>
        <begin position="182"/>
        <end position="216"/>
    </location>
</feature>
<evidence type="ECO:0000259" key="2">
    <source>
        <dbReference type="Pfam" id="PF05239"/>
    </source>
</evidence>
<feature type="domain" description="PRC-barrel" evidence="2">
    <location>
        <begin position="9"/>
        <end position="73"/>
    </location>
</feature>
<dbReference type="InterPro" id="IPR011033">
    <property type="entry name" value="PRC_barrel-like_sf"/>
</dbReference>
<protein>
    <submittedName>
        <fullName evidence="4">DUF2382 domain-containing protein</fullName>
    </submittedName>
</protein>
<dbReference type="Proteomes" id="UP001596956">
    <property type="component" value="Unassembled WGS sequence"/>
</dbReference>
<feature type="compositionally biased region" description="Basic and acidic residues" evidence="1">
    <location>
        <begin position="155"/>
        <end position="167"/>
    </location>
</feature>
<name>A0ABW3BCN0_9ACTN</name>
<reference evidence="5" key="1">
    <citation type="journal article" date="2019" name="Int. J. Syst. Evol. Microbiol.">
        <title>The Global Catalogue of Microorganisms (GCM) 10K type strain sequencing project: providing services to taxonomists for standard genome sequencing and annotation.</title>
        <authorList>
            <consortium name="The Broad Institute Genomics Platform"/>
            <consortium name="The Broad Institute Genome Sequencing Center for Infectious Disease"/>
            <person name="Wu L."/>
            <person name="Ma J."/>
        </authorList>
    </citation>
    <scope>NUCLEOTIDE SEQUENCE [LARGE SCALE GENOMIC DNA]</scope>
    <source>
        <strain evidence="5">CCUG 63369</strain>
    </source>
</reference>
<dbReference type="PANTHER" id="PTHR38463:SF1">
    <property type="entry name" value="STRESS RESPONSE PROTEIN YSNF"/>
    <property type="match status" value="1"/>
</dbReference>
<feature type="compositionally biased region" description="Basic and acidic residues" evidence="1">
    <location>
        <begin position="243"/>
        <end position="259"/>
    </location>
</feature>
<feature type="domain" description="DUF2382" evidence="3">
    <location>
        <begin position="154"/>
        <end position="260"/>
    </location>
</feature>
<evidence type="ECO:0000259" key="3">
    <source>
        <dbReference type="Pfam" id="PF09557"/>
    </source>
</evidence>
<evidence type="ECO:0000313" key="4">
    <source>
        <dbReference type="EMBL" id="MFD0800815.1"/>
    </source>
</evidence>
<gene>
    <name evidence="4" type="ORF">ACFQZU_05715</name>
</gene>
<feature type="compositionally biased region" description="Acidic residues" evidence="1">
    <location>
        <begin position="260"/>
        <end position="270"/>
    </location>
</feature>
<dbReference type="EMBL" id="JBHTHR010000103">
    <property type="protein sequence ID" value="MFD0800815.1"/>
    <property type="molecule type" value="Genomic_DNA"/>
</dbReference>
<comment type="caution">
    <text evidence="4">The sequence shown here is derived from an EMBL/GenBank/DDBJ whole genome shotgun (WGS) entry which is preliminary data.</text>
</comment>
<dbReference type="InterPro" id="IPR014747">
    <property type="entry name" value="Bac_photo_RC_H_C"/>
</dbReference>